<feature type="region of interest" description="Disordered" evidence="1">
    <location>
        <begin position="217"/>
        <end position="239"/>
    </location>
</feature>
<dbReference type="RefSeq" id="WP_090172160.1">
    <property type="nucleotide sequence ID" value="NZ_FOFB01000028.1"/>
</dbReference>
<protein>
    <submittedName>
        <fullName evidence="4">Putative auto-transporter adhesin, head GIN domain</fullName>
    </submittedName>
</protein>
<reference evidence="5" key="1">
    <citation type="submission" date="2016-10" db="EMBL/GenBank/DDBJ databases">
        <authorList>
            <person name="Varghese N."/>
            <person name="Submissions S."/>
        </authorList>
    </citation>
    <scope>NUCLEOTIDE SEQUENCE [LARGE SCALE GENOMIC DNA]</scope>
    <source>
        <strain evidence="5">DSM 24740</strain>
    </source>
</reference>
<feature type="compositionally biased region" description="Low complexity" evidence="1">
    <location>
        <begin position="221"/>
        <end position="239"/>
    </location>
</feature>
<dbReference type="EMBL" id="FOFB01000028">
    <property type="protein sequence ID" value="SER20904.1"/>
    <property type="molecule type" value="Genomic_DNA"/>
</dbReference>
<dbReference type="InParanoid" id="A0A1H9MB32"/>
<organism evidence="4 5">
    <name type="scientific">Neolewinella agarilytica</name>
    <dbReference type="NCBI Taxonomy" id="478744"/>
    <lineage>
        <taxon>Bacteria</taxon>
        <taxon>Pseudomonadati</taxon>
        <taxon>Bacteroidota</taxon>
        <taxon>Saprospiria</taxon>
        <taxon>Saprospirales</taxon>
        <taxon>Lewinellaceae</taxon>
        <taxon>Neolewinella</taxon>
    </lineage>
</organism>
<evidence type="ECO:0000256" key="1">
    <source>
        <dbReference type="SAM" id="MobiDB-lite"/>
    </source>
</evidence>
<gene>
    <name evidence="4" type="ORF">SAMN05444359_12823</name>
</gene>
<feature type="domain" description="Putative auto-transporter adhesin head GIN" evidence="3">
    <location>
        <begin position="42"/>
        <end position="223"/>
    </location>
</feature>
<name>A0A1H9MB32_9BACT</name>
<sequence length="239" mass="25112">MRPLLTLLFIALFAGLSAQNWGNRNRVKGNGDMTTQDRKVSDFNGITTCCSFKIEVSKGAPAVRVEAESNLMEYIVTNVSAGRLSVRFKSGTNISNHEPIRVYVTMNELELVEASSSSTITFKDAFRGDELEVDVSSSARVQNLEFSGGSIRLEASSSGKINIAGSGSKIRAKASSSGKISASDCKVQNARADVSSGGGIYLNVSGELEADASSGGSIRYTGGASVDSDTSSGGSVRKQ</sequence>
<dbReference type="InterPro" id="IPR021255">
    <property type="entry name" value="DUF2807"/>
</dbReference>
<proteinExistence type="predicted"/>
<dbReference type="Proteomes" id="UP000199021">
    <property type="component" value="Unassembled WGS sequence"/>
</dbReference>
<evidence type="ECO:0000313" key="4">
    <source>
        <dbReference type="EMBL" id="SER20904.1"/>
    </source>
</evidence>
<dbReference type="AlphaFoldDB" id="A0A1H9MB32"/>
<dbReference type="Pfam" id="PF10988">
    <property type="entry name" value="DUF2807"/>
    <property type="match status" value="1"/>
</dbReference>
<feature type="signal peptide" evidence="2">
    <location>
        <begin position="1"/>
        <end position="18"/>
    </location>
</feature>
<evidence type="ECO:0000313" key="5">
    <source>
        <dbReference type="Proteomes" id="UP000199021"/>
    </source>
</evidence>
<dbReference type="STRING" id="478744.SAMN05444359_12823"/>
<dbReference type="OrthoDB" id="5585143at2"/>
<evidence type="ECO:0000256" key="2">
    <source>
        <dbReference type="SAM" id="SignalP"/>
    </source>
</evidence>
<accession>A0A1H9MB32</accession>
<feature type="chain" id="PRO_5011617367" evidence="2">
    <location>
        <begin position="19"/>
        <end position="239"/>
    </location>
</feature>
<evidence type="ECO:0000259" key="3">
    <source>
        <dbReference type="Pfam" id="PF10988"/>
    </source>
</evidence>
<dbReference type="Gene3D" id="2.160.20.120">
    <property type="match status" value="1"/>
</dbReference>
<keyword evidence="5" id="KW-1185">Reference proteome</keyword>
<keyword evidence="2" id="KW-0732">Signal</keyword>